<dbReference type="OrthoDB" id="10376395at2759"/>
<dbReference type="Proteomes" id="UP000002630">
    <property type="component" value="Linkage Group LG26"/>
</dbReference>
<keyword evidence="1" id="KW-0812">Transmembrane</keyword>
<evidence type="ECO:0000256" key="1">
    <source>
        <dbReference type="SAM" id="Phobius"/>
    </source>
</evidence>
<accession>D7FHX9</accession>
<dbReference type="EMBL" id="FN649751">
    <property type="protein sequence ID" value="CBJ48990.1"/>
    <property type="molecule type" value="Genomic_DNA"/>
</dbReference>
<dbReference type="EMBL" id="FN647841">
    <property type="protein sequence ID" value="CBJ48990.1"/>
    <property type="molecule type" value="Genomic_DNA"/>
</dbReference>
<keyword evidence="1" id="KW-0472">Membrane</keyword>
<keyword evidence="3" id="KW-1185">Reference proteome</keyword>
<feature type="transmembrane region" description="Helical" evidence="1">
    <location>
        <begin position="134"/>
        <end position="161"/>
    </location>
</feature>
<sequence length="163" mass="17994">MTEKGKEDGSVAETLEEKVQELVTDAKEETGGSTSAAGVLDTLKGGFQTVTGGVGMVWQTLGEWKDQGTPLRKMFKTARLDIEDTAAKARERAACRQTKMRENMQKMAEERQARFKEFDKSGARSSRVMNRRRSLTVCPGSLLLLLLIIMAFCVLSASIMIGR</sequence>
<keyword evidence="1" id="KW-1133">Transmembrane helix</keyword>
<organism evidence="2 3">
    <name type="scientific">Ectocarpus siliculosus</name>
    <name type="common">Brown alga</name>
    <name type="synonym">Conferva siliculosa</name>
    <dbReference type="NCBI Taxonomy" id="2880"/>
    <lineage>
        <taxon>Eukaryota</taxon>
        <taxon>Sar</taxon>
        <taxon>Stramenopiles</taxon>
        <taxon>Ochrophyta</taxon>
        <taxon>PX clade</taxon>
        <taxon>Phaeophyceae</taxon>
        <taxon>Ectocarpales</taxon>
        <taxon>Ectocarpaceae</taxon>
        <taxon>Ectocarpus</taxon>
    </lineage>
</organism>
<gene>
    <name evidence="2" type="ORF">Esi_0115_0031</name>
</gene>
<dbReference type="InParanoid" id="D7FHX9"/>
<dbReference type="AlphaFoldDB" id="D7FHX9"/>
<proteinExistence type="predicted"/>
<protein>
    <submittedName>
        <fullName evidence="2">Uncharacterized protein</fullName>
    </submittedName>
</protein>
<reference evidence="2 3" key="1">
    <citation type="journal article" date="2010" name="Nature">
        <title>The Ectocarpus genome and the independent evolution of multicellularity in brown algae.</title>
        <authorList>
            <person name="Cock J.M."/>
            <person name="Sterck L."/>
            <person name="Rouze P."/>
            <person name="Scornet D."/>
            <person name="Allen A.E."/>
            <person name="Amoutzias G."/>
            <person name="Anthouard V."/>
            <person name="Artiguenave F."/>
            <person name="Aury J.M."/>
            <person name="Badger J.H."/>
            <person name="Beszteri B."/>
            <person name="Billiau K."/>
            <person name="Bonnet E."/>
            <person name="Bothwell J.H."/>
            <person name="Bowler C."/>
            <person name="Boyen C."/>
            <person name="Brownlee C."/>
            <person name="Carrano C.J."/>
            <person name="Charrier B."/>
            <person name="Cho G.Y."/>
            <person name="Coelho S.M."/>
            <person name="Collen J."/>
            <person name="Corre E."/>
            <person name="Da Silva C."/>
            <person name="Delage L."/>
            <person name="Delaroque N."/>
            <person name="Dittami S.M."/>
            <person name="Doulbeau S."/>
            <person name="Elias M."/>
            <person name="Farnham G."/>
            <person name="Gachon C.M."/>
            <person name="Gschloessl B."/>
            <person name="Heesch S."/>
            <person name="Jabbari K."/>
            <person name="Jubin C."/>
            <person name="Kawai H."/>
            <person name="Kimura K."/>
            <person name="Kloareg B."/>
            <person name="Kupper F.C."/>
            <person name="Lang D."/>
            <person name="Le Bail A."/>
            <person name="Leblanc C."/>
            <person name="Lerouge P."/>
            <person name="Lohr M."/>
            <person name="Lopez P.J."/>
            <person name="Martens C."/>
            <person name="Maumus F."/>
            <person name="Michel G."/>
            <person name="Miranda-Saavedra D."/>
            <person name="Morales J."/>
            <person name="Moreau H."/>
            <person name="Motomura T."/>
            <person name="Nagasato C."/>
            <person name="Napoli C.A."/>
            <person name="Nelson D.R."/>
            <person name="Nyvall-Collen P."/>
            <person name="Peters A.F."/>
            <person name="Pommier C."/>
            <person name="Potin P."/>
            <person name="Poulain J."/>
            <person name="Quesneville H."/>
            <person name="Read B."/>
            <person name="Rensing S.A."/>
            <person name="Ritter A."/>
            <person name="Rousvoal S."/>
            <person name="Samanta M."/>
            <person name="Samson G."/>
            <person name="Schroeder D.C."/>
            <person name="Segurens B."/>
            <person name="Strittmatter M."/>
            <person name="Tonon T."/>
            <person name="Tregear J.W."/>
            <person name="Valentin K."/>
            <person name="von Dassow P."/>
            <person name="Yamagishi T."/>
            <person name="Van de Peer Y."/>
            <person name="Wincker P."/>
        </authorList>
    </citation>
    <scope>NUCLEOTIDE SEQUENCE [LARGE SCALE GENOMIC DNA]</scope>
    <source>
        <strain evidence="3">Ec32 / CCAP1310/4</strain>
    </source>
</reference>
<evidence type="ECO:0000313" key="2">
    <source>
        <dbReference type="EMBL" id="CBJ48990.1"/>
    </source>
</evidence>
<evidence type="ECO:0000313" key="3">
    <source>
        <dbReference type="Proteomes" id="UP000002630"/>
    </source>
</evidence>
<name>D7FHX9_ECTSI</name>